<dbReference type="RefSeq" id="WP_099343273.1">
    <property type="nucleotide sequence ID" value="NZ_CP032098.1"/>
</dbReference>
<dbReference type="Proteomes" id="UP000221222">
    <property type="component" value="Unassembled WGS sequence"/>
</dbReference>
<keyword evidence="1" id="KW-0472">Membrane</keyword>
<keyword evidence="5" id="KW-1185">Reference proteome</keyword>
<evidence type="ECO:0000313" key="6">
    <source>
        <dbReference type="Proteomes" id="UP000262712"/>
    </source>
</evidence>
<dbReference type="EMBL" id="CP032098">
    <property type="protein sequence ID" value="AXX91782.1"/>
    <property type="molecule type" value="Genomic_DNA"/>
</dbReference>
<reference evidence="4 5" key="1">
    <citation type="submission" date="2017-09" db="EMBL/GenBank/DDBJ databases">
        <title>Arcobacter canalis sp. nov., a new species isolated from a water canal contaminated with urban sewage.</title>
        <authorList>
            <person name="Perez-Cataluna A."/>
            <person name="Salas-Masso N."/>
            <person name="Figueras M.J."/>
        </authorList>
    </citation>
    <scope>NUCLEOTIDE SEQUENCE [LARGE SCALE GENOMIC DNA]</scope>
    <source>
        <strain evidence="4 5">F98-3</strain>
    </source>
</reference>
<organism evidence="4 5">
    <name type="scientific">Malaciobacter molluscorum LMG 25693</name>
    <dbReference type="NCBI Taxonomy" id="870501"/>
    <lineage>
        <taxon>Bacteria</taxon>
        <taxon>Pseudomonadati</taxon>
        <taxon>Campylobacterota</taxon>
        <taxon>Epsilonproteobacteria</taxon>
        <taxon>Campylobacterales</taxon>
        <taxon>Arcobacteraceae</taxon>
        <taxon>Malaciobacter</taxon>
    </lineage>
</organism>
<proteinExistence type="predicted"/>
<evidence type="ECO:0000313" key="4">
    <source>
        <dbReference type="EMBL" id="PHO17224.1"/>
    </source>
</evidence>
<evidence type="ECO:0000313" key="5">
    <source>
        <dbReference type="Proteomes" id="UP000221222"/>
    </source>
</evidence>
<feature type="transmembrane region" description="Helical" evidence="1">
    <location>
        <begin position="55"/>
        <end position="75"/>
    </location>
</feature>
<dbReference type="PANTHER" id="PTHR23028:SF53">
    <property type="entry name" value="ACYL_TRANSF_3 DOMAIN-CONTAINING PROTEIN"/>
    <property type="match status" value="1"/>
</dbReference>
<protein>
    <submittedName>
        <fullName evidence="3">Acyltransferase</fullName>
    </submittedName>
</protein>
<evidence type="ECO:0000256" key="1">
    <source>
        <dbReference type="SAM" id="Phobius"/>
    </source>
</evidence>
<dbReference type="PANTHER" id="PTHR23028">
    <property type="entry name" value="ACETYLTRANSFERASE"/>
    <property type="match status" value="1"/>
</dbReference>
<dbReference type="GO" id="GO:0000271">
    <property type="term" value="P:polysaccharide biosynthetic process"/>
    <property type="evidence" value="ECO:0007669"/>
    <property type="project" value="TreeGrafter"/>
</dbReference>
<keyword evidence="3" id="KW-0012">Acyltransferase</keyword>
<gene>
    <name evidence="3" type="ORF">AMOL_0787</name>
    <name evidence="4" type="ORF">CPU12_11515</name>
</gene>
<feature type="transmembrane region" description="Helical" evidence="1">
    <location>
        <begin position="9"/>
        <end position="25"/>
    </location>
</feature>
<evidence type="ECO:0000313" key="3">
    <source>
        <dbReference type="EMBL" id="AXX91782.1"/>
    </source>
</evidence>
<dbReference type="AlphaFoldDB" id="A0A2G1DFI9"/>
<dbReference type="Proteomes" id="UP000262712">
    <property type="component" value="Chromosome"/>
</dbReference>
<dbReference type="GO" id="GO:0016020">
    <property type="term" value="C:membrane"/>
    <property type="evidence" value="ECO:0007669"/>
    <property type="project" value="TreeGrafter"/>
</dbReference>
<dbReference type="InterPro" id="IPR002656">
    <property type="entry name" value="Acyl_transf_3_dom"/>
</dbReference>
<dbReference type="GO" id="GO:0016747">
    <property type="term" value="F:acyltransferase activity, transferring groups other than amino-acyl groups"/>
    <property type="evidence" value="ECO:0007669"/>
    <property type="project" value="InterPro"/>
</dbReference>
<sequence>MYLKRLDEIRGVALLLLLFAQWLTFYKSDNTLFLVSLTFFTILFFSTLENKRNSISLFSYLGTISYSLYIIHRPILLMYREYFKTDIISHIFVFFIIILCGIFVYKYIEKPFHLLARKYK</sequence>
<reference evidence="3 6" key="2">
    <citation type="submission" date="2018-08" db="EMBL/GenBank/DDBJ databases">
        <title>Complete genome of the Arcobacter molluscorum type strain LMG 25693.</title>
        <authorList>
            <person name="Miller W.G."/>
            <person name="Yee E."/>
            <person name="Bono J.L."/>
        </authorList>
    </citation>
    <scope>NUCLEOTIDE SEQUENCE [LARGE SCALE GENOMIC DNA]</scope>
    <source>
        <strain evidence="3 6">CECT 7696</strain>
    </source>
</reference>
<dbReference type="InterPro" id="IPR050879">
    <property type="entry name" value="Acyltransferase_3"/>
</dbReference>
<feature type="domain" description="Acyltransferase 3" evidence="2">
    <location>
        <begin position="12"/>
        <end position="104"/>
    </location>
</feature>
<feature type="transmembrane region" description="Helical" evidence="1">
    <location>
        <begin position="31"/>
        <end position="48"/>
    </location>
</feature>
<evidence type="ECO:0000259" key="2">
    <source>
        <dbReference type="Pfam" id="PF01757"/>
    </source>
</evidence>
<feature type="transmembrane region" description="Helical" evidence="1">
    <location>
        <begin position="87"/>
        <end position="108"/>
    </location>
</feature>
<keyword evidence="3" id="KW-0808">Transferase</keyword>
<dbReference type="Pfam" id="PF01757">
    <property type="entry name" value="Acyl_transf_3"/>
    <property type="match status" value="1"/>
</dbReference>
<accession>A0A2G1DFI9</accession>
<name>A0A2G1DFI9_9BACT</name>
<dbReference type="KEGG" id="amol:AMOL_0787"/>
<dbReference type="EMBL" id="NXFY01000021">
    <property type="protein sequence ID" value="PHO17224.1"/>
    <property type="molecule type" value="Genomic_DNA"/>
</dbReference>
<keyword evidence="1" id="KW-0812">Transmembrane</keyword>
<keyword evidence="1" id="KW-1133">Transmembrane helix</keyword>